<sequence>MYSVTTLSRLSNSFSLKSLYNIKCIIKKITLNNMATNNSGTVDISVYTILDKDINDCDKKVLSFIVQDEYHLKKLAIGAYTLNILDTQLLSDLMERDCVTVSCGDFVVCHNFTELANCGLNVILFNIKPTILKKGVCIFKIIYQDKQYNQQKLFNKKMTSNCHSRSGDIRTTIETTTPYDVHHSVQNITQQQIQNLESNENLFQKTFTKTLSFSSSSSSSSYNSKNNDDSDDCIKNNKNDDYDDTAEFEKNNLPDDERLGTTTVDADDLRPPVKKQKFNDRDHTE</sequence>
<dbReference type="Gene3D" id="2.70.40.20">
    <property type="entry name" value="Baculovirus telokin-like protein 20"/>
    <property type="match status" value="1"/>
</dbReference>
<evidence type="ECO:0000256" key="1">
    <source>
        <dbReference type="SAM" id="MobiDB-lite"/>
    </source>
</evidence>
<dbReference type="SUPFAM" id="SSF51289">
    <property type="entry name" value="Tlp20, baculovirus telokin-like protein"/>
    <property type="match status" value="1"/>
</dbReference>
<feature type="region of interest" description="Disordered" evidence="1">
    <location>
        <begin position="213"/>
        <end position="285"/>
    </location>
</feature>
<feature type="compositionally biased region" description="Basic and acidic residues" evidence="1">
    <location>
        <begin position="267"/>
        <end position="285"/>
    </location>
</feature>
<dbReference type="EMBL" id="FJ227128">
    <property type="protein sequence ID" value="ACO53523.1"/>
    <property type="molecule type" value="Genomic_DNA"/>
</dbReference>
<feature type="compositionally biased region" description="Basic and acidic residues" evidence="1">
    <location>
        <begin position="226"/>
        <end position="240"/>
    </location>
</feature>
<feature type="compositionally biased region" description="Low complexity" evidence="1">
    <location>
        <begin position="214"/>
        <end position="225"/>
    </location>
</feature>
<dbReference type="OrthoDB" id="14635at10239"/>
<feature type="compositionally biased region" description="Basic and acidic residues" evidence="1">
    <location>
        <begin position="247"/>
        <end position="259"/>
    </location>
</feature>
<dbReference type="Pfam" id="PF06088">
    <property type="entry name" value="TLP-20"/>
    <property type="match status" value="1"/>
</dbReference>
<evidence type="ECO:0000313" key="2">
    <source>
        <dbReference type="EMBL" id="ACO53523.1"/>
    </source>
</evidence>
<protein>
    <submittedName>
        <fullName evidence="2">TLP-20</fullName>
    </submittedName>
</protein>
<proteinExistence type="predicted"/>
<dbReference type="KEGG" id="vg:7804628"/>
<dbReference type="CDD" id="cd00235">
    <property type="entry name" value="TLP-20"/>
    <property type="match status" value="1"/>
</dbReference>
<reference evidence="2 3" key="1">
    <citation type="journal article" date="2009" name="Virus Genes">
        <title>Morphology and genome of Euproctis pseudoconspersa nucleopolyhedrovirus.</title>
        <authorList>
            <person name="Tang X.D."/>
            <person name="Xiao Q."/>
            <person name="Ma X.C."/>
            <person name="Zhu Z.R."/>
            <person name="Zhang C.X."/>
        </authorList>
    </citation>
    <scope>NUCLEOTIDE SEQUENCE [LARGE SCALE GENOMIC DNA]</scope>
    <source>
        <strain evidence="2 3">Hangzhou</strain>
    </source>
</reference>
<evidence type="ECO:0000313" key="3">
    <source>
        <dbReference type="Proteomes" id="UP000203846"/>
    </source>
</evidence>
<dbReference type="Proteomes" id="UP000203846">
    <property type="component" value="Segment"/>
</dbReference>
<dbReference type="GeneID" id="7804628"/>
<organism evidence="2 3">
    <name type="scientific">Euproctis pseudoconspersa nucleopolyhedrovirus</name>
    <dbReference type="NCBI Taxonomy" id="307467"/>
    <lineage>
        <taxon>Viruses</taxon>
        <taxon>Viruses incertae sedis</taxon>
        <taxon>Naldaviricetes</taxon>
        <taxon>Lefavirales</taxon>
        <taxon>Baculoviridae</taxon>
        <taxon>Alphabaculovirus</taxon>
        <taxon>Alphabaculovirus eupseudoconspersae</taxon>
    </lineage>
</organism>
<dbReference type="InterPro" id="IPR009092">
    <property type="entry name" value="Telokin-like_Tlp20_baculovir"/>
</dbReference>
<dbReference type="RefSeq" id="YP_002854683.1">
    <property type="nucleotide sequence ID" value="NC_012639.1"/>
</dbReference>
<accession>C3TWY1</accession>
<name>C3TWY1_9ABAC</name>
<keyword evidence="3" id="KW-1185">Reference proteome</keyword>
<dbReference type="InterPro" id="IPR036731">
    <property type="entry name" value="Tlp20_sf"/>
</dbReference>